<name>A0A484IBP6_9ARCH</name>
<protein>
    <submittedName>
        <fullName evidence="1">Uncharacterized protein</fullName>
    </submittedName>
</protein>
<dbReference type="AlphaFoldDB" id="A0A484IBP6"/>
<keyword evidence="2" id="KW-1185">Reference proteome</keyword>
<dbReference type="Proteomes" id="UP000294299">
    <property type="component" value="Chromosome NFRAN"/>
</dbReference>
<gene>
    <name evidence="1" type="ORF">NFRAN_2880</name>
</gene>
<evidence type="ECO:0000313" key="2">
    <source>
        <dbReference type="Proteomes" id="UP000294299"/>
    </source>
</evidence>
<organism evidence="1 2">
    <name type="scientific">Candidatus Nitrosocosmicus franklandianus</name>
    <dbReference type="NCBI Taxonomy" id="1798806"/>
    <lineage>
        <taxon>Archaea</taxon>
        <taxon>Nitrososphaerota</taxon>
        <taxon>Nitrososphaeria</taxon>
        <taxon>Nitrososphaerales</taxon>
        <taxon>Nitrososphaeraceae</taxon>
        <taxon>Candidatus Nitrosocosmicus</taxon>
    </lineage>
</organism>
<reference evidence="1 2" key="1">
    <citation type="submission" date="2019-02" db="EMBL/GenBank/DDBJ databases">
        <authorList>
            <person name="Lehtovirta-Morley E L."/>
        </authorList>
    </citation>
    <scope>NUCLEOTIDE SEQUENCE [LARGE SCALE GENOMIC DNA]</scope>
    <source>
        <strain evidence="1">NFRAN1</strain>
    </source>
</reference>
<evidence type="ECO:0000313" key="1">
    <source>
        <dbReference type="EMBL" id="VFJ15203.1"/>
    </source>
</evidence>
<proteinExistence type="predicted"/>
<sequence>MTFIRYNTNLLVMAINKNKNLHIIAFTHLNNLRASISGKAILKLTLKSILSFLK</sequence>
<dbReference type="EMBL" id="LR216287">
    <property type="protein sequence ID" value="VFJ15203.1"/>
    <property type="molecule type" value="Genomic_DNA"/>
</dbReference>
<accession>A0A484IBP6</accession>
<dbReference type="KEGG" id="nfn:NFRAN_2880"/>